<dbReference type="InterPro" id="IPR027981">
    <property type="entry name" value="DUF4446"/>
</dbReference>
<evidence type="ECO:0000313" key="2">
    <source>
        <dbReference type="EMBL" id="OGE65195.1"/>
    </source>
</evidence>
<evidence type="ECO:0000313" key="3">
    <source>
        <dbReference type="Proteomes" id="UP000178017"/>
    </source>
</evidence>
<dbReference type="Proteomes" id="UP000178017">
    <property type="component" value="Unassembled WGS sequence"/>
</dbReference>
<comment type="caution">
    <text evidence="2">The sequence shown here is derived from an EMBL/GenBank/DDBJ whole genome shotgun (WGS) entry which is preliminary data.</text>
</comment>
<gene>
    <name evidence="2" type="ORF">A3B49_01545</name>
</gene>
<protein>
    <recommendedName>
        <fullName evidence="4">DUF4446 domain-containing protein</fullName>
    </recommendedName>
</protein>
<dbReference type="EMBL" id="MFDO01000023">
    <property type="protein sequence ID" value="OGE65195.1"/>
    <property type="molecule type" value="Genomic_DNA"/>
</dbReference>
<evidence type="ECO:0000256" key="1">
    <source>
        <dbReference type="SAM" id="Phobius"/>
    </source>
</evidence>
<sequence>MYPDGLSVLILGGLVVWLLGLTFFVWQNSSFLDKSFKVGSGEEESLKGLLEEVRSLRELKLESLKYLQKVGFKRYNPYKDTGGDQSFSLALLNKKGDGAVITSLHSRNGTRIFAKKIVAGTGEESELSSEESEVIKEAIVK</sequence>
<dbReference type="AlphaFoldDB" id="A0A1F5MIL1"/>
<reference evidence="2 3" key="1">
    <citation type="journal article" date="2016" name="Nat. Commun.">
        <title>Thousands of microbial genomes shed light on interconnected biogeochemical processes in an aquifer system.</title>
        <authorList>
            <person name="Anantharaman K."/>
            <person name="Brown C.T."/>
            <person name="Hug L.A."/>
            <person name="Sharon I."/>
            <person name="Castelle C.J."/>
            <person name="Probst A.J."/>
            <person name="Thomas B.C."/>
            <person name="Singh A."/>
            <person name="Wilkins M.J."/>
            <person name="Karaoz U."/>
            <person name="Brodie E.L."/>
            <person name="Williams K.H."/>
            <person name="Hubbard S.S."/>
            <person name="Banfield J.F."/>
        </authorList>
    </citation>
    <scope>NUCLEOTIDE SEQUENCE [LARGE SCALE GENOMIC DNA]</scope>
</reference>
<name>A0A1F5MIL1_9BACT</name>
<proteinExistence type="predicted"/>
<evidence type="ECO:0008006" key="4">
    <source>
        <dbReference type="Google" id="ProtNLM"/>
    </source>
</evidence>
<feature type="transmembrane region" description="Helical" evidence="1">
    <location>
        <begin position="6"/>
        <end position="26"/>
    </location>
</feature>
<accession>A0A1F5MIL1</accession>
<keyword evidence="1" id="KW-1133">Transmembrane helix</keyword>
<keyword evidence="1" id="KW-0472">Membrane</keyword>
<organism evidence="2 3">
    <name type="scientific">Candidatus Daviesbacteria bacterium RIFCSPLOWO2_01_FULL_40_24</name>
    <dbReference type="NCBI Taxonomy" id="1797787"/>
    <lineage>
        <taxon>Bacteria</taxon>
        <taxon>Candidatus Daviesiibacteriota</taxon>
    </lineage>
</organism>
<dbReference type="Pfam" id="PF14584">
    <property type="entry name" value="DUF4446"/>
    <property type="match status" value="1"/>
</dbReference>
<keyword evidence="1" id="KW-0812">Transmembrane</keyword>